<dbReference type="eggNOG" id="COG0204">
    <property type="taxonomic scope" value="Bacteria"/>
</dbReference>
<dbReference type="InterPro" id="IPR002123">
    <property type="entry name" value="Plipid/glycerol_acylTrfase"/>
</dbReference>
<dbReference type="GO" id="GO:0003841">
    <property type="term" value="F:1-acylglycerol-3-phosphate O-acyltransferase activity"/>
    <property type="evidence" value="ECO:0007669"/>
    <property type="project" value="TreeGrafter"/>
</dbReference>
<keyword evidence="5" id="KW-1185">Reference proteome</keyword>
<dbReference type="CDD" id="cd07989">
    <property type="entry name" value="LPLAT_AGPAT-like"/>
    <property type="match status" value="1"/>
</dbReference>
<keyword evidence="2 4" id="KW-0012">Acyltransferase</keyword>
<accession>D2NTI5</accession>
<dbReference type="PANTHER" id="PTHR10434:SF11">
    <property type="entry name" value="1-ACYL-SN-GLYCEROL-3-PHOSPHATE ACYLTRANSFERASE"/>
    <property type="match status" value="1"/>
</dbReference>
<sequence>MEAAQAPSTGALAGTWVGGASQHVEGERGTPHVPTLGCGIIKPDATKHSTNFLRHRLPQYRFCALWRRIFRRGHSPRIHGGPPPQPAIYRHLRRVHVLLYKSTQKAVTGILRTVFRARVTGLENFPATGPVIVASNHLSFLDSIIISAMMPRRVAFLAKAEYVNTPGPRGKMMKAFFEAVDIIPVNRSDRSESLKALDIALEKLQEGKVFGIYPEGTRSRDGYLYRGKIGVAWLAHMTGAPVVPVGLIGTDRLQKPGSNMIYPRRFTIRVGKPLYFEKTGEKMTGKQRRVTTDTIMDEIAQLSGQARKHEYNVSPSAARDAG</sequence>
<dbReference type="Pfam" id="PF01553">
    <property type="entry name" value="Acyltransferase"/>
    <property type="match status" value="1"/>
</dbReference>
<gene>
    <name evidence="4" type="ordered locus">RMDY18_11290</name>
</gene>
<keyword evidence="1 4" id="KW-0808">Transferase</keyword>
<evidence type="ECO:0000313" key="4">
    <source>
        <dbReference type="EMBL" id="BAI64961.1"/>
    </source>
</evidence>
<dbReference type="HOGENOM" id="CLU_027938_4_5_11"/>
<evidence type="ECO:0000256" key="2">
    <source>
        <dbReference type="ARBA" id="ARBA00023315"/>
    </source>
</evidence>
<dbReference type="EMBL" id="AP011540">
    <property type="protein sequence ID" value="BAI64961.1"/>
    <property type="molecule type" value="Genomic_DNA"/>
</dbReference>
<dbReference type="SMART" id="SM00563">
    <property type="entry name" value="PlsC"/>
    <property type="match status" value="1"/>
</dbReference>
<dbReference type="KEGG" id="rmu:RMDY18_11290"/>
<protein>
    <submittedName>
        <fullName evidence="4">1-acyl-sn-glycerol-3-phosphate acyltransferase</fullName>
    </submittedName>
</protein>
<name>D2NTI5_ROTMD</name>
<feature type="domain" description="Phospholipid/glycerol acyltransferase" evidence="3">
    <location>
        <begin position="131"/>
        <end position="250"/>
    </location>
</feature>
<dbReference type="GO" id="GO:0006654">
    <property type="term" value="P:phosphatidic acid biosynthetic process"/>
    <property type="evidence" value="ECO:0007669"/>
    <property type="project" value="TreeGrafter"/>
</dbReference>
<evidence type="ECO:0000259" key="3">
    <source>
        <dbReference type="SMART" id="SM00563"/>
    </source>
</evidence>
<reference evidence="5" key="1">
    <citation type="submission" date="2009-07" db="EMBL/GenBank/DDBJ databases">
        <title>Complete genome sequence of Rothia mucilaginosa DJ.</title>
        <authorList>
            <person name="Yamane K."/>
            <person name="Nambu T."/>
            <person name="Mashimo C."/>
            <person name="Sugimori C."/>
            <person name="Yamanaka T."/>
            <person name="Leung K."/>
            <person name="Fukushima H."/>
        </authorList>
    </citation>
    <scope>NUCLEOTIDE SEQUENCE [LARGE SCALE GENOMIC DNA]</scope>
    <source>
        <strain evidence="5">DY-18</strain>
    </source>
</reference>
<dbReference type="SUPFAM" id="SSF69593">
    <property type="entry name" value="Glycerol-3-phosphate (1)-acyltransferase"/>
    <property type="match status" value="1"/>
</dbReference>
<dbReference type="PANTHER" id="PTHR10434">
    <property type="entry name" value="1-ACYL-SN-GLYCEROL-3-PHOSPHATE ACYLTRANSFERASE"/>
    <property type="match status" value="1"/>
</dbReference>
<evidence type="ECO:0000256" key="1">
    <source>
        <dbReference type="ARBA" id="ARBA00022679"/>
    </source>
</evidence>
<reference evidence="4 5" key="2">
    <citation type="journal article" date="2010" name="J Osaka Dent Univ">
        <title>Isolation and identification of Rothia mucilaginosa from persistent apical periodontitis lesions.</title>
        <authorList>
            <person name="Yamane K."/>
            <person name="Yoshida M."/>
            <person name="Fujihira T."/>
            <person name="Baba T."/>
            <person name="Tsuji N."/>
            <person name="Hayashi H."/>
            <person name="Sugimori C."/>
            <person name="Yamanaka T."/>
            <person name="Mashimo C."/>
            <person name="Nambu T."/>
            <person name="Kawai H."/>
            <person name="Fukushima H."/>
        </authorList>
    </citation>
    <scope>NUCLEOTIDE SEQUENCE [LARGE SCALE GENOMIC DNA]</scope>
    <source>
        <strain evidence="4 5">DY-18</strain>
    </source>
</reference>
<dbReference type="Proteomes" id="UP000001883">
    <property type="component" value="Chromosome"/>
</dbReference>
<dbReference type="GO" id="GO:0005886">
    <property type="term" value="C:plasma membrane"/>
    <property type="evidence" value="ECO:0007669"/>
    <property type="project" value="TreeGrafter"/>
</dbReference>
<evidence type="ECO:0000313" key="5">
    <source>
        <dbReference type="Proteomes" id="UP000001883"/>
    </source>
</evidence>
<dbReference type="AlphaFoldDB" id="D2NTI5"/>
<proteinExistence type="predicted"/>
<reference evidence="4 5" key="3">
    <citation type="journal article" date="2010" name="Sequencing">
        <title>Complete Genome Sequence of Rothia mucilaginosa DY-18: A Clinical Isolate with Dense Meshwork-Like Structures from a Persistent Apical Periodontitis Lesion.</title>
        <authorList>
            <person name="Yamane K."/>
            <person name="Nambu T."/>
            <person name="Yamanaka T."/>
            <person name="Mashimo C."/>
            <person name="Sugimori C."/>
            <person name="Leung K.-P."/>
            <person name="Fukushima H."/>
        </authorList>
    </citation>
    <scope>NUCLEOTIDE SEQUENCE [LARGE SCALE GENOMIC DNA]</scope>
    <source>
        <strain evidence="4 5">DY-18</strain>
    </source>
</reference>
<organism evidence="4 5">
    <name type="scientific">Rothia mucilaginosa (strain DY-18)</name>
    <name type="common">Stomatococcus mucilaginosus</name>
    <dbReference type="NCBI Taxonomy" id="680646"/>
    <lineage>
        <taxon>Bacteria</taxon>
        <taxon>Bacillati</taxon>
        <taxon>Actinomycetota</taxon>
        <taxon>Actinomycetes</taxon>
        <taxon>Micrococcales</taxon>
        <taxon>Micrococcaceae</taxon>
        <taxon>Rothia</taxon>
    </lineage>
</organism>
<dbReference type="STRING" id="680646.RMDY18_11290"/>